<proteinExistence type="predicted"/>
<name>A0A081QXU3_STRMT</name>
<accession>A0A081QXU3</accession>
<comment type="caution">
    <text evidence="1">The sequence shown here is derived from an EMBL/GenBank/DDBJ whole genome shotgun (WGS) entry which is preliminary data.</text>
</comment>
<reference evidence="1 2" key="1">
    <citation type="submission" date="2014-05" db="EMBL/GenBank/DDBJ databases">
        <authorList>
            <person name="Daugherty S.C."/>
            <person name="Tallon L.J."/>
            <person name="Sadzewicz L."/>
            <person name="Kilian M."/>
            <person name="Tettelin H."/>
        </authorList>
    </citation>
    <scope>NUCLEOTIDE SEQUENCE [LARGE SCALE GENOMIC DNA]</scope>
    <source>
        <strain evidence="1 2">SK608</strain>
    </source>
</reference>
<dbReference type="Proteomes" id="UP000028022">
    <property type="component" value="Unassembled WGS sequence"/>
</dbReference>
<protein>
    <submittedName>
        <fullName evidence="1">Uncharacterized protein</fullName>
    </submittedName>
</protein>
<dbReference type="AlphaFoldDB" id="A0A081QXU3"/>
<dbReference type="EMBL" id="JPFZ01000009">
    <property type="protein sequence ID" value="KEQ47766.1"/>
    <property type="molecule type" value="Genomic_DNA"/>
</dbReference>
<evidence type="ECO:0000313" key="1">
    <source>
        <dbReference type="EMBL" id="KEQ47766.1"/>
    </source>
</evidence>
<sequence>MKKPIGFTSFRISWLRLKKSTGLTSLSSFLAQAEKVPQTFSLPQIFLIFSSTSITKKGKKANFPV</sequence>
<evidence type="ECO:0000313" key="2">
    <source>
        <dbReference type="Proteomes" id="UP000028022"/>
    </source>
</evidence>
<gene>
    <name evidence="1" type="ORF">SK608_0854</name>
</gene>
<organism evidence="1 2">
    <name type="scientific">Streptococcus mitis</name>
    <dbReference type="NCBI Taxonomy" id="28037"/>
    <lineage>
        <taxon>Bacteria</taxon>
        <taxon>Bacillati</taxon>
        <taxon>Bacillota</taxon>
        <taxon>Bacilli</taxon>
        <taxon>Lactobacillales</taxon>
        <taxon>Streptococcaceae</taxon>
        <taxon>Streptococcus</taxon>
        <taxon>Streptococcus mitis group</taxon>
    </lineage>
</organism>